<sequence length="94" mass="10530">MTRDELIETLKHDLEIQKEIVALKAVKEPPKDTPPYEGQAIPGMCALLGEIIQEGTAWYVTKENVGCFMSLTGTGTCKNLPRDKYLEFMIGQNE</sequence>
<evidence type="ECO:0000313" key="1">
    <source>
        <dbReference type="EMBL" id="GAH10574.1"/>
    </source>
</evidence>
<dbReference type="EMBL" id="BART01036399">
    <property type="protein sequence ID" value="GAH10574.1"/>
    <property type="molecule type" value="Genomic_DNA"/>
</dbReference>
<organism evidence="1">
    <name type="scientific">marine sediment metagenome</name>
    <dbReference type="NCBI Taxonomy" id="412755"/>
    <lineage>
        <taxon>unclassified sequences</taxon>
        <taxon>metagenomes</taxon>
        <taxon>ecological metagenomes</taxon>
    </lineage>
</organism>
<reference evidence="1" key="1">
    <citation type="journal article" date="2014" name="Front. Microbiol.">
        <title>High frequency of phylogenetically diverse reductive dehalogenase-homologous genes in deep subseafloor sedimentary metagenomes.</title>
        <authorList>
            <person name="Kawai M."/>
            <person name="Futagami T."/>
            <person name="Toyoda A."/>
            <person name="Takaki Y."/>
            <person name="Nishi S."/>
            <person name="Hori S."/>
            <person name="Arai W."/>
            <person name="Tsubouchi T."/>
            <person name="Morono Y."/>
            <person name="Uchiyama I."/>
            <person name="Ito T."/>
            <person name="Fujiyama A."/>
            <person name="Inagaki F."/>
            <person name="Takami H."/>
        </authorList>
    </citation>
    <scope>NUCLEOTIDE SEQUENCE</scope>
    <source>
        <strain evidence="1">Expedition CK06-06</strain>
    </source>
</reference>
<gene>
    <name evidence="1" type="ORF">S01H4_61401</name>
</gene>
<accession>X1E080</accession>
<dbReference type="AlphaFoldDB" id="X1E080"/>
<proteinExistence type="predicted"/>
<feature type="non-terminal residue" evidence="1">
    <location>
        <position position="94"/>
    </location>
</feature>
<comment type="caution">
    <text evidence="1">The sequence shown here is derived from an EMBL/GenBank/DDBJ whole genome shotgun (WGS) entry which is preliminary data.</text>
</comment>
<protein>
    <submittedName>
        <fullName evidence="1">Uncharacterized protein</fullName>
    </submittedName>
</protein>
<name>X1E080_9ZZZZ</name>